<dbReference type="PRINTS" id="PR00080">
    <property type="entry name" value="SDRFAMILY"/>
</dbReference>
<organism evidence="4 5">
    <name type="scientific">Endosaccharibacter trunci</name>
    <dbReference type="NCBI Taxonomy" id="2812733"/>
    <lineage>
        <taxon>Bacteria</taxon>
        <taxon>Pseudomonadati</taxon>
        <taxon>Pseudomonadota</taxon>
        <taxon>Alphaproteobacteria</taxon>
        <taxon>Acetobacterales</taxon>
        <taxon>Acetobacteraceae</taxon>
        <taxon>Endosaccharibacter</taxon>
    </lineage>
</organism>
<evidence type="ECO:0000256" key="3">
    <source>
        <dbReference type="SAM" id="MobiDB-lite"/>
    </source>
</evidence>
<dbReference type="PANTHER" id="PTHR48107">
    <property type="entry name" value="NADPH-DEPENDENT ALDEHYDE REDUCTASE-LIKE PROTEIN, CHLOROPLASTIC-RELATED"/>
    <property type="match status" value="1"/>
</dbReference>
<dbReference type="Pfam" id="PF13561">
    <property type="entry name" value="adh_short_C2"/>
    <property type="match status" value="1"/>
</dbReference>
<dbReference type="InterPro" id="IPR002347">
    <property type="entry name" value="SDR_fam"/>
</dbReference>
<sequence>MTTDPRTRFPEPPFAAQSQDFPGLSARMKPEPDSGEQSYKGSGKLAGKIALITGGDSGIGRAVAIAYAREGADVAISYLEEESEDARYTERFVREAGRECLLLPGDIATVAQSHAIVAQTVERFGRLDVLVNNAAFQATRASLDEISEEEWDRTFQVNINAMFYVTKAAAKHLKPGSSIVNTSSVNSKHPMPSLLAYSATKAAIANFTVGLSQMLAEKGIRVNAVLPGPVWTPFIVTGMGEDSVVSFGEQSAMSRPGQPAELAPAYVHLAADESSYTTGALYPVHGGMAIF</sequence>
<dbReference type="RefSeq" id="WP_422863082.1">
    <property type="nucleotide sequence ID" value="NZ_JAMSKV010000002.1"/>
</dbReference>
<evidence type="ECO:0000256" key="1">
    <source>
        <dbReference type="ARBA" id="ARBA00006484"/>
    </source>
</evidence>
<dbReference type="SUPFAM" id="SSF51735">
    <property type="entry name" value="NAD(P)-binding Rossmann-fold domains"/>
    <property type="match status" value="1"/>
</dbReference>
<name>A0ABT1W433_9PROT</name>
<proteinExistence type="inferred from homology"/>
<dbReference type="InterPro" id="IPR020904">
    <property type="entry name" value="Sc_DH/Rdtase_CS"/>
</dbReference>
<dbReference type="InterPro" id="IPR036291">
    <property type="entry name" value="NAD(P)-bd_dom_sf"/>
</dbReference>
<protein>
    <submittedName>
        <fullName evidence="4">SDR family oxidoreductase</fullName>
    </submittedName>
</protein>
<dbReference type="EMBL" id="JAMSKV010000002">
    <property type="protein sequence ID" value="MCQ8277641.1"/>
    <property type="molecule type" value="Genomic_DNA"/>
</dbReference>
<comment type="caution">
    <text evidence="4">The sequence shown here is derived from an EMBL/GenBank/DDBJ whole genome shotgun (WGS) entry which is preliminary data.</text>
</comment>
<feature type="region of interest" description="Disordered" evidence="3">
    <location>
        <begin position="1"/>
        <end position="41"/>
    </location>
</feature>
<evidence type="ECO:0000313" key="4">
    <source>
        <dbReference type="EMBL" id="MCQ8277641.1"/>
    </source>
</evidence>
<gene>
    <name evidence="4" type="ORF">NFI95_04155</name>
</gene>
<evidence type="ECO:0000256" key="2">
    <source>
        <dbReference type="ARBA" id="ARBA00023002"/>
    </source>
</evidence>
<dbReference type="PROSITE" id="PS00061">
    <property type="entry name" value="ADH_SHORT"/>
    <property type="match status" value="1"/>
</dbReference>
<reference evidence="4 5" key="1">
    <citation type="submission" date="2022-06" db="EMBL/GenBank/DDBJ databases">
        <title>Endosaccharibacter gen. nov., sp. nov., endophytic bacteria isolated from sugarcane.</title>
        <authorList>
            <person name="Pitiwittayakul N."/>
            <person name="Yukphan P."/>
            <person name="Charoenyingcharoen P."/>
            <person name="Tanasupawat S."/>
        </authorList>
    </citation>
    <scope>NUCLEOTIDE SEQUENCE [LARGE SCALE GENOMIC DNA]</scope>
    <source>
        <strain evidence="4 5">KSS8</strain>
    </source>
</reference>
<accession>A0ABT1W433</accession>
<keyword evidence="5" id="KW-1185">Reference proteome</keyword>
<evidence type="ECO:0000313" key="5">
    <source>
        <dbReference type="Proteomes" id="UP001524587"/>
    </source>
</evidence>
<keyword evidence="2" id="KW-0560">Oxidoreductase</keyword>
<dbReference type="PRINTS" id="PR00081">
    <property type="entry name" value="GDHRDH"/>
</dbReference>
<dbReference type="PANTHER" id="PTHR48107:SF16">
    <property type="entry name" value="NADPH-DEPENDENT ALDEHYDE REDUCTASE 1, CHLOROPLASTIC"/>
    <property type="match status" value="1"/>
</dbReference>
<dbReference type="Proteomes" id="UP001524587">
    <property type="component" value="Unassembled WGS sequence"/>
</dbReference>
<comment type="similarity">
    <text evidence="1">Belongs to the short-chain dehydrogenases/reductases (SDR) family.</text>
</comment>
<dbReference type="Gene3D" id="3.40.50.720">
    <property type="entry name" value="NAD(P)-binding Rossmann-like Domain"/>
    <property type="match status" value="1"/>
</dbReference>